<name>A0A9W6XAB5_9STRA</name>
<organism evidence="1 2">
    <name type="scientific">Phytophthora lilii</name>
    <dbReference type="NCBI Taxonomy" id="2077276"/>
    <lineage>
        <taxon>Eukaryota</taxon>
        <taxon>Sar</taxon>
        <taxon>Stramenopiles</taxon>
        <taxon>Oomycota</taxon>
        <taxon>Peronosporomycetes</taxon>
        <taxon>Peronosporales</taxon>
        <taxon>Peronosporaceae</taxon>
        <taxon>Phytophthora</taxon>
    </lineage>
</organism>
<accession>A0A9W6XAB5</accession>
<dbReference type="Proteomes" id="UP001165083">
    <property type="component" value="Unassembled WGS sequence"/>
</dbReference>
<keyword evidence="2" id="KW-1185">Reference proteome</keyword>
<protein>
    <submittedName>
        <fullName evidence="1">Unnamed protein product</fullName>
    </submittedName>
</protein>
<sequence>MIPSVLPGDTLRDSDDVLHGTPLPWYSTTMVLHYHGTPLPCNTSSLSLRVSPWGMVLHYHVVHHCGVETQLGVDLSVAAAVPNGDKLPEYGLKDSLVIDWLIFTGSDVSESAHRVT</sequence>
<proteinExistence type="predicted"/>
<evidence type="ECO:0000313" key="2">
    <source>
        <dbReference type="Proteomes" id="UP001165083"/>
    </source>
</evidence>
<dbReference type="AlphaFoldDB" id="A0A9W6XAB5"/>
<reference evidence="1" key="1">
    <citation type="submission" date="2023-04" db="EMBL/GenBank/DDBJ databases">
        <title>Phytophthora lilii NBRC 32176.</title>
        <authorList>
            <person name="Ichikawa N."/>
            <person name="Sato H."/>
            <person name="Tonouchi N."/>
        </authorList>
    </citation>
    <scope>NUCLEOTIDE SEQUENCE</scope>
    <source>
        <strain evidence="1">NBRC 32176</strain>
    </source>
</reference>
<comment type="caution">
    <text evidence="1">The sequence shown here is derived from an EMBL/GenBank/DDBJ whole genome shotgun (WGS) entry which is preliminary data.</text>
</comment>
<dbReference type="EMBL" id="BSXW01001197">
    <property type="protein sequence ID" value="GMF34572.1"/>
    <property type="molecule type" value="Genomic_DNA"/>
</dbReference>
<gene>
    <name evidence="1" type="ORF">Plil01_001472800</name>
</gene>
<evidence type="ECO:0000313" key="1">
    <source>
        <dbReference type="EMBL" id="GMF34572.1"/>
    </source>
</evidence>